<reference evidence="8" key="1">
    <citation type="submission" date="2018-06" db="EMBL/GenBank/DDBJ databases">
        <title>Genome assembly of Danube salmon.</title>
        <authorList>
            <person name="Macqueen D.J."/>
            <person name="Gundappa M.K."/>
        </authorList>
    </citation>
    <scope>NUCLEOTIDE SEQUENCE [LARGE SCALE GENOMIC DNA]</scope>
</reference>
<dbReference type="InterPro" id="IPR001849">
    <property type="entry name" value="PH_domain"/>
</dbReference>
<feature type="compositionally biased region" description="Basic and acidic residues" evidence="5">
    <location>
        <begin position="63"/>
        <end position="73"/>
    </location>
</feature>
<dbReference type="PANTHER" id="PTHR14338">
    <property type="entry name" value="ACTIN FILAMENT-ASSOCIATED PROTEIN 1 FAMILY MEMBER"/>
    <property type="match status" value="1"/>
</dbReference>
<accession>A0A4W5M062</accession>
<dbReference type="Pfam" id="PF00169">
    <property type="entry name" value="PH"/>
    <property type="match status" value="1"/>
</dbReference>
<dbReference type="AlphaFoldDB" id="A0A4W5M062"/>
<feature type="compositionally biased region" description="Low complexity" evidence="5">
    <location>
        <begin position="16"/>
        <end position="27"/>
    </location>
</feature>
<evidence type="ECO:0000256" key="2">
    <source>
        <dbReference type="ARBA" id="ARBA00022490"/>
    </source>
</evidence>
<keyword evidence="8" id="KW-1185">Reference proteome</keyword>
<feature type="compositionally biased region" description="Acidic residues" evidence="5">
    <location>
        <begin position="45"/>
        <end position="55"/>
    </location>
</feature>
<reference evidence="7" key="3">
    <citation type="submission" date="2025-09" db="UniProtKB">
        <authorList>
            <consortium name="Ensembl"/>
        </authorList>
    </citation>
    <scope>IDENTIFICATION</scope>
</reference>
<evidence type="ECO:0000259" key="6">
    <source>
        <dbReference type="PROSITE" id="PS50003"/>
    </source>
</evidence>
<protein>
    <submittedName>
        <fullName evidence="7">Si:dkey-220o5.5</fullName>
    </submittedName>
</protein>
<dbReference type="InterPro" id="IPR030113">
    <property type="entry name" value="AFAP"/>
</dbReference>
<dbReference type="GO" id="GO:0017124">
    <property type="term" value="F:SH3 domain binding"/>
    <property type="evidence" value="ECO:0007669"/>
    <property type="project" value="TreeGrafter"/>
</dbReference>
<feature type="region of interest" description="Disordered" evidence="5">
    <location>
        <begin position="246"/>
        <end position="270"/>
    </location>
</feature>
<feature type="domain" description="PH" evidence="6">
    <location>
        <begin position="106"/>
        <end position="201"/>
    </location>
</feature>
<organism evidence="7 8">
    <name type="scientific">Hucho hucho</name>
    <name type="common">huchen</name>
    <dbReference type="NCBI Taxonomy" id="62062"/>
    <lineage>
        <taxon>Eukaryota</taxon>
        <taxon>Metazoa</taxon>
        <taxon>Chordata</taxon>
        <taxon>Craniata</taxon>
        <taxon>Vertebrata</taxon>
        <taxon>Euteleostomi</taxon>
        <taxon>Actinopterygii</taxon>
        <taxon>Neopterygii</taxon>
        <taxon>Teleostei</taxon>
        <taxon>Protacanthopterygii</taxon>
        <taxon>Salmoniformes</taxon>
        <taxon>Salmonidae</taxon>
        <taxon>Salmoninae</taxon>
        <taxon>Hucho</taxon>
    </lineage>
</organism>
<comment type="subcellular location">
    <subcellularLocation>
        <location evidence="1">Cytoplasm</location>
    </subcellularLocation>
</comment>
<reference evidence="7" key="2">
    <citation type="submission" date="2025-08" db="UniProtKB">
        <authorList>
            <consortium name="Ensembl"/>
        </authorList>
    </citation>
    <scope>IDENTIFICATION</scope>
</reference>
<sequence length="321" mass="35737">PLPPDGLFQSGPDPYSANEPSSSASPEWLRKGSQGPAVPLHPPEGLDEDCYEEAEPFVSVNHPTDKGDSDSSHYESYGEEDEEFVKDRAPYIQRSASQPCLRPTPESRICGYLWRKKWLGQWTKQLFLVRNNLLLCYKCAKDLYPLLELNLRGCQVVYKSKHNKKMQHELKVVAGSDMVVMGFQSCQQAEEWRKIIEEVSGSSYYEPESQSSSSLLKCDRLDSCRSSTVIHTSHSDEEKLSKLPSALSSGEMKDKATPFPLVSNSTSQPSASLSPSHLSLLASRWAYVGLHQQSSVTDLLWVPRVSKCADELPVAEPVVSG</sequence>
<keyword evidence="2" id="KW-0963">Cytoplasm</keyword>
<dbReference type="STRING" id="62062.ENSHHUP00000031209"/>
<evidence type="ECO:0000313" key="7">
    <source>
        <dbReference type="Ensembl" id="ENSHHUP00000031209.1"/>
    </source>
</evidence>
<dbReference type="SMART" id="SM00233">
    <property type="entry name" value="PH"/>
    <property type="match status" value="1"/>
</dbReference>
<dbReference type="FunFam" id="2.30.29.30:FF:000171">
    <property type="entry name" value="Actin filament-associated protein 1-like 2 isoform 1"/>
    <property type="match status" value="1"/>
</dbReference>
<name>A0A4W5M062_9TELE</name>
<dbReference type="InterPro" id="IPR011993">
    <property type="entry name" value="PH-like_dom_sf"/>
</dbReference>
<evidence type="ECO:0000313" key="8">
    <source>
        <dbReference type="Proteomes" id="UP000314982"/>
    </source>
</evidence>
<evidence type="ECO:0000256" key="5">
    <source>
        <dbReference type="SAM" id="MobiDB-lite"/>
    </source>
</evidence>
<dbReference type="PROSITE" id="PS50003">
    <property type="entry name" value="PH_DOMAIN"/>
    <property type="match status" value="1"/>
</dbReference>
<dbReference type="Gene3D" id="2.30.29.30">
    <property type="entry name" value="Pleckstrin-homology domain (PH domain)/Phosphotyrosine-binding domain (PTB)"/>
    <property type="match status" value="1"/>
</dbReference>
<dbReference type="Ensembl" id="ENSHHUT00000032502.1">
    <property type="protein sequence ID" value="ENSHHUP00000031209.1"/>
    <property type="gene ID" value="ENSHHUG00000019828.1"/>
</dbReference>
<dbReference type="GO" id="GO:0005829">
    <property type="term" value="C:cytosol"/>
    <property type="evidence" value="ECO:0007669"/>
    <property type="project" value="TreeGrafter"/>
</dbReference>
<keyword evidence="4" id="KW-0175">Coiled coil</keyword>
<evidence type="ECO:0000256" key="1">
    <source>
        <dbReference type="ARBA" id="ARBA00004496"/>
    </source>
</evidence>
<dbReference type="PANTHER" id="PTHR14338:SF9">
    <property type="entry name" value="ACTIN FILAMENT-ASSOCIATED PROTEIN 1-LIKE 2"/>
    <property type="match status" value="1"/>
</dbReference>
<dbReference type="GeneTree" id="ENSGT00950000183067"/>
<dbReference type="Proteomes" id="UP000314982">
    <property type="component" value="Unassembled WGS sequence"/>
</dbReference>
<keyword evidence="3" id="KW-0677">Repeat</keyword>
<proteinExistence type="predicted"/>
<evidence type="ECO:0000256" key="4">
    <source>
        <dbReference type="ARBA" id="ARBA00023054"/>
    </source>
</evidence>
<dbReference type="SUPFAM" id="SSF50729">
    <property type="entry name" value="PH domain-like"/>
    <property type="match status" value="1"/>
</dbReference>
<evidence type="ECO:0000256" key="3">
    <source>
        <dbReference type="ARBA" id="ARBA00022737"/>
    </source>
</evidence>
<feature type="region of interest" description="Disordered" evidence="5">
    <location>
        <begin position="1"/>
        <end position="79"/>
    </location>
</feature>